<proteinExistence type="predicted"/>
<organism evidence="2 3">
    <name type="scientific">Pseudooceanicola spongiae</name>
    <dbReference type="NCBI Taxonomy" id="2613965"/>
    <lineage>
        <taxon>Bacteria</taxon>
        <taxon>Pseudomonadati</taxon>
        <taxon>Pseudomonadota</taxon>
        <taxon>Alphaproteobacteria</taxon>
        <taxon>Rhodobacterales</taxon>
        <taxon>Paracoccaceae</taxon>
        <taxon>Pseudooceanicola</taxon>
    </lineage>
</organism>
<name>A0A7L9WQ20_9RHOB</name>
<accession>A0A7L9WQ20</accession>
<keyword evidence="1" id="KW-0812">Transmembrane</keyword>
<protein>
    <submittedName>
        <fullName evidence="2">Cytochrome C oxidase assembly protein</fullName>
    </submittedName>
</protein>
<dbReference type="EMBL" id="CP045201">
    <property type="protein sequence ID" value="QOL81160.1"/>
    <property type="molecule type" value="Genomic_DNA"/>
</dbReference>
<dbReference type="Proteomes" id="UP000594118">
    <property type="component" value="Chromosome"/>
</dbReference>
<evidence type="ECO:0000313" key="3">
    <source>
        <dbReference type="Proteomes" id="UP000594118"/>
    </source>
</evidence>
<dbReference type="KEGG" id="pshq:F3W81_10265"/>
<keyword evidence="1" id="KW-1133">Transmembrane helix</keyword>
<sequence length="65" mass="7081">MPLAHEHELHRRRLSRNLGLGGVLLAFVFLIFGMTFVKVTAQNVQFPDTVPGVQKTVPVAPASGN</sequence>
<reference evidence="2 3" key="1">
    <citation type="submission" date="2019-10" db="EMBL/GenBank/DDBJ databases">
        <title>Pseudopuniceibacterium sp. HQ09 islated from Antarctica.</title>
        <authorList>
            <person name="Liao L."/>
            <person name="Su S."/>
            <person name="Chen B."/>
            <person name="Yu Y."/>
        </authorList>
    </citation>
    <scope>NUCLEOTIDE SEQUENCE [LARGE SCALE GENOMIC DNA]</scope>
    <source>
        <strain evidence="2 3">HQ09</strain>
    </source>
</reference>
<feature type="transmembrane region" description="Helical" evidence="1">
    <location>
        <begin position="18"/>
        <end position="37"/>
    </location>
</feature>
<evidence type="ECO:0000313" key="2">
    <source>
        <dbReference type="EMBL" id="QOL81160.1"/>
    </source>
</evidence>
<evidence type="ECO:0000256" key="1">
    <source>
        <dbReference type="SAM" id="Phobius"/>
    </source>
</evidence>
<keyword evidence="1" id="KW-0472">Membrane</keyword>
<keyword evidence="3" id="KW-1185">Reference proteome</keyword>
<dbReference type="AlphaFoldDB" id="A0A7L9WQ20"/>
<gene>
    <name evidence="2" type="ORF">F3W81_10265</name>
</gene>
<dbReference type="RefSeq" id="WP_193083486.1">
    <property type="nucleotide sequence ID" value="NZ_CP045201.1"/>
</dbReference>